<dbReference type="Proteomes" id="UP000199455">
    <property type="component" value="Unassembled WGS sequence"/>
</dbReference>
<reference evidence="2" key="1">
    <citation type="submission" date="2016-10" db="EMBL/GenBank/DDBJ databases">
        <authorList>
            <person name="Varghese N."/>
            <person name="Submissions S."/>
        </authorList>
    </citation>
    <scope>NUCLEOTIDE SEQUENCE [LARGE SCALE GENOMIC DNA]</scope>
    <source>
        <strain evidence="2">DSM 18609</strain>
    </source>
</reference>
<dbReference type="InterPro" id="IPR045738">
    <property type="entry name" value="DUF6088"/>
</dbReference>
<sequence>MRIGHGIHIIPKKDPVFGVLMPALEDIAQAIAKKDKVRIKPAGAYALHRLGLTTQVPTKLVYLTDGPPRQVKVGKSVIKFKTTTPKKLSMKGAYSSLIIQALEEIGIDNINPVTRQKFKELLSLENGKALMEDLKICPVKINDYLVKLIR</sequence>
<organism evidence="1 2">
    <name type="scientific">Pedobacter soli</name>
    <dbReference type="NCBI Taxonomy" id="390242"/>
    <lineage>
        <taxon>Bacteria</taxon>
        <taxon>Pseudomonadati</taxon>
        <taxon>Bacteroidota</taxon>
        <taxon>Sphingobacteriia</taxon>
        <taxon>Sphingobacteriales</taxon>
        <taxon>Sphingobacteriaceae</taxon>
        <taxon>Pedobacter</taxon>
    </lineage>
</organism>
<accession>A0A1G6K4X2</accession>
<protein>
    <submittedName>
        <fullName evidence="1">Uncharacterized protein</fullName>
    </submittedName>
</protein>
<dbReference type="Pfam" id="PF19570">
    <property type="entry name" value="DUF6088"/>
    <property type="match status" value="1"/>
</dbReference>
<keyword evidence="2" id="KW-1185">Reference proteome</keyword>
<dbReference type="EMBL" id="FMZH01000001">
    <property type="protein sequence ID" value="SDC26089.1"/>
    <property type="molecule type" value="Genomic_DNA"/>
</dbReference>
<evidence type="ECO:0000313" key="1">
    <source>
        <dbReference type="EMBL" id="SDC26089.1"/>
    </source>
</evidence>
<name>A0A1G6K4X2_9SPHI</name>
<dbReference type="AlphaFoldDB" id="A0A1G6K4X2"/>
<evidence type="ECO:0000313" key="2">
    <source>
        <dbReference type="Proteomes" id="UP000199455"/>
    </source>
</evidence>
<dbReference type="RefSeq" id="WP_143009526.1">
    <property type="nucleotide sequence ID" value="NZ_FMZH01000001.1"/>
</dbReference>
<dbReference type="STRING" id="390242.SAMN04488024_101660"/>
<gene>
    <name evidence="1" type="ORF">SAMN04488024_101660</name>
</gene>
<proteinExistence type="predicted"/>